<dbReference type="PANTHER" id="PTHR43130:SF3">
    <property type="entry name" value="HTH-TYPE TRANSCRIPTIONAL REGULATOR RV1931C"/>
    <property type="match status" value="1"/>
</dbReference>
<dbReference type="Proteomes" id="UP001235712">
    <property type="component" value="Unassembled WGS sequence"/>
</dbReference>
<dbReference type="InterPro" id="IPR029062">
    <property type="entry name" value="Class_I_gatase-like"/>
</dbReference>
<keyword evidence="5" id="KW-1185">Reference proteome</keyword>
<dbReference type="InterPro" id="IPR002818">
    <property type="entry name" value="DJ-1/PfpI"/>
</dbReference>
<dbReference type="Pfam" id="PF01965">
    <property type="entry name" value="DJ-1_PfpI"/>
    <property type="match status" value="1"/>
</dbReference>
<dbReference type="RefSeq" id="WP_307249835.1">
    <property type="nucleotide sequence ID" value="NZ_JAUSQZ010000001.1"/>
</dbReference>
<dbReference type="InterPro" id="IPR018060">
    <property type="entry name" value="HTH_AraC"/>
</dbReference>
<comment type="caution">
    <text evidence="4">The sequence shown here is derived from an EMBL/GenBank/DDBJ whole genome shotgun (WGS) entry which is preliminary data.</text>
</comment>
<dbReference type="InterPro" id="IPR009057">
    <property type="entry name" value="Homeodomain-like_sf"/>
</dbReference>
<sequence>MVHRVVVLVLDDVIPFDLGIPSRVFREALDEAGERLYEVVTCSIGGGPVRTNADYSVLVDLDEQALTTAGTVVVATQEPTAAMLREGALPGKVLNALRLIPDSARIVSLCTSAFVLAAAGLLDGLTATTHWHLADDFRRLFPHVSLDEDVLFVDNGRIVTSAGAAAGVDLCLHLVRKDHGSRVANAAARRCVVAPWREGGQAQFIEHPVPQHVDSSTARTREWAQNRLDEPLSLPDLAGHAAMSVRTFSRRFREETGMSPNQWLIQRRVDLARHLLEVSDLPVDRIANEVGFGSGTLLRKHLQAALGVTPTSYRRTFQVPV</sequence>
<keyword evidence="2" id="KW-0804">Transcription</keyword>
<dbReference type="PANTHER" id="PTHR43130">
    <property type="entry name" value="ARAC-FAMILY TRANSCRIPTIONAL REGULATOR"/>
    <property type="match status" value="1"/>
</dbReference>
<keyword evidence="1" id="KW-0805">Transcription regulation</keyword>
<evidence type="ECO:0000259" key="3">
    <source>
        <dbReference type="PROSITE" id="PS01124"/>
    </source>
</evidence>
<dbReference type="Pfam" id="PF12833">
    <property type="entry name" value="HTH_18"/>
    <property type="match status" value="1"/>
</dbReference>
<evidence type="ECO:0000256" key="1">
    <source>
        <dbReference type="ARBA" id="ARBA00023015"/>
    </source>
</evidence>
<dbReference type="SMART" id="SM00342">
    <property type="entry name" value="HTH_ARAC"/>
    <property type="match status" value="1"/>
</dbReference>
<dbReference type="InterPro" id="IPR052158">
    <property type="entry name" value="INH-QAR"/>
</dbReference>
<evidence type="ECO:0000256" key="2">
    <source>
        <dbReference type="ARBA" id="ARBA00023163"/>
    </source>
</evidence>
<protein>
    <submittedName>
        <fullName evidence="4">Transcriptional regulator GlxA family with amidase domain</fullName>
    </submittedName>
</protein>
<organism evidence="4 5">
    <name type="scientific">Kineosporia succinea</name>
    <dbReference type="NCBI Taxonomy" id="84632"/>
    <lineage>
        <taxon>Bacteria</taxon>
        <taxon>Bacillati</taxon>
        <taxon>Actinomycetota</taxon>
        <taxon>Actinomycetes</taxon>
        <taxon>Kineosporiales</taxon>
        <taxon>Kineosporiaceae</taxon>
        <taxon>Kineosporia</taxon>
    </lineage>
</organism>
<reference evidence="4 5" key="1">
    <citation type="submission" date="2023-07" db="EMBL/GenBank/DDBJ databases">
        <title>Sequencing the genomes of 1000 actinobacteria strains.</title>
        <authorList>
            <person name="Klenk H.-P."/>
        </authorList>
    </citation>
    <scope>NUCLEOTIDE SEQUENCE [LARGE SCALE GENOMIC DNA]</scope>
    <source>
        <strain evidence="4 5">DSM 44388</strain>
    </source>
</reference>
<dbReference type="PROSITE" id="PS01124">
    <property type="entry name" value="HTH_ARAC_FAMILY_2"/>
    <property type="match status" value="1"/>
</dbReference>
<dbReference type="Gene3D" id="1.10.10.60">
    <property type="entry name" value="Homeodomain-like"/>
    <property type="match status" value="1"/>
</dbReference>
<feature type="domain" description="HTH araC/xylS-type" evidence="3">
    <location>
        <begin position="218"/>
        <end position="316"/>
    </location>
</feature>
<dbReference type="Gene3D" id="3.40.50.880">
    <property type="match status" value="1"/>
</dbReference>
<evidence type="ECO:0000313" key="5">
    <source>
        <dbReference type="Proteomes" id="UP001235712"/>
    </source>
</evidence>
<proteinExistence type="predicted"/>
<gene>
    <name evidence="4" type="ORF">J2S57_006486</name>
</gene>
<name>A0ABT9PDE6_9ACTN</name>
<evidence type="ECO:0000313" key="4">
    <source>
        <dbReference type="EMBL" id="MDP9830737.1"/>
    </source>
</evidence>
<dbReference type="SUPFAM" id="SSF52317">
    <property type="entry name" value="Class I glutamine amidotransferase-like"/>
    <property type="match status" value="1"/>
</dbReference>
<dbReference type="SUPFAM" id="SSF46689">
    <property type="entry name" value="Homeodomain-like"/>
    <property type="match status" value="2"/>
</dbReference>
<dbReference type="CDD" id="cd03137">
    <property type="entry name" value="GATase1_AraC_1"/>
    <property type="match status" value="1"/>
</dbReference>
<accession>A0ABT9PDE6</accession>
<dbReference type="EMBL" id="JAUSQZ010000001">
    <property type="protein sequence ID" value="MDP9830737.1"/>
    <property type="molecule type" value="Genomic_DNA"/>
</dbReference>